<keyword evidence="4" id="KW-1003">Cell membrane</keyword>
<evidence type="ECO:0000256" key="8">
    <source>
        <dbReference type="SAM" id="Phobius"/>
    </source>
</evidence>
<comment type="similarity">
    <text evidence="2">Belongs to the binding-protein-dependent transport system permease family. FecCD subfamily.</text>
</comment>
<evidence type="ECO:0000256" key="5">
    <source>
        <dbReference type="ARBA" id="ARBA00022692"/>
    </source>
</evidence>
<feature type="transmembrane region" description="Helical" evidence="8">
    <location>
        <begin position="116"/>
        <end position="138"/>
    </location>
</feature>
<accession>A0ABT6YCD9</accession>
<name>A0ABT6YCD9_9BACT</name>
<organism evidence="9 10">
    <name type="scientific">Flectobacillus roseus</name>
    <dbReference type="NCBI Taxonomy" id="502259"/>
    <lineage>
        <taxon>Bacteria</taxon>
        <taxon>Pseudomonadati</taxon>
        <taxon>Bacteroidota</taxon>
        <taxon>Cytophagia</taxon>
        <taxon>Cytophagales</taxon>
        <taxon>Flectobacillaceae</taxon>
        <taxon>Flectobacillus</taxon>
    </lineage>
</organism>
<proteinExistence type="inferred from homology"/>
<evidence type="ECO:0000256" key="6">
    <source>
        <dbReference type="ARBA" id="ARBA00022989"/>
    </source>
</evidence>
<keyword evidence="10" id="KW-1185">Reference proteome</keyword>
<evidence type="ECO:0000256" key="7">
    <source>
        <dbReference type="ARBA" id="ARBA00023136"/>
    </source>
</evidence>
<dbReference type="SUPFAM" id="SSF81345">
    <property type="entry name" value="ABC transporter involved in vitamin B12 uptake, BtuC"/>
    <property type="match status" value="1"/>
</dbReference>
<evidence type="ECO:0000313" key="9">
    <source>
        <dbReference type="EMBL" id="MDI9861257.1"/>
    </source>
</evidence>
<gene>
    <name evidence="9" type="ORF">QM524_18710</name>
</gene>
<evidence type="ECO:0000313" key="10">
    <source>
        <dbReference type="Proteomes" id="UP001236507"/>
    </source>
</evidence>
<keyword evidence="5 8" id="KW-0812">Transmembrane</keyword>
<dbReference type="CDD" id="cd06550">
    <property type="entry name" value="TM_ABC_iron-siderophores_like"/>
    <property type="match status" value="1"/>
</dbReference>
<feature type="transmembrane region" description="Helical" evidence="8">
    <location>
        <begin position="144"/>
        <end position="167"/>
    </location>
</feature>
<comment type="caution">
    <text evidence="9">The sequence shown here is derived from an EMBL/GenBank/DDBJ whole genome shotgun (WGS) entry which is preliminary data.</text>
</comment>
<dbReference type="RefSeq" id="WP_283345745.1">
    <property type="nucleotide sequence ID" value="NZ_JASHIF010000018.1"/>
</dbReference>
<feature type="transmembrane region" description="Helical" evidence="8">
    <location>
        <begin position="340"/>
        <end position="357"/>
    </location>
</feature>
<feature type="transmembrane region" description="Helical" evidence="8">
    <location>
        <begin position="179"/>
        <end position="200"/>
    </location>
</feature>
<evidence type="ECO:0000256" key="4">
    <source>
        <dbReference type="ARBA" id="ARBA00022475"/>
    </source>
</evidence>
<feature type="transmembrane region" description="Helical" evidence="8">
    <location>
        <begin position="270"/>
        <end position="297"/>
    </location>
</feature>
<dbReference type="PANTHER" id="PTHR30472:SF25">
    <property type="entry name" value="ABC TRANSPORTER PERMEASE PROTEIN MJ0876-RELATED"/>
    <property type="match status" value="1"/>
</dbReference>
<feature type="transmembrane region" description="Helical" evidence="8">
    <location>
        <begin position="86"/>
        <end position="107"/>
    </location>
</feature>
<evidence type="ECO:0000256" key="1">
    <source>
        <dbReference type="ARBA" id="ARBA00004651"/>
    </source>
</evidence>
<keyword evidence="3" id="KW-0813">Transport</keyword>
<reference evidence="9 10" key="1">
    <citation type="submission" date="2023-05" db="EMBL/GenBank/DDBJ databases">
        <title>Novel species of genus Flectobacillus isolated from stream in China.</title>
        <authorList>
            <person name="Lu H."/>
        </authorList>
    </citation>
    <scope>NUCLEOTIDE SEQUENCE [LARGE SCALE GENOMIC DNA]</scope>
    <source>
        <strain evidence="9 10">KCTC 42575</strain>
    </source>
</reference>
<keyword evidence="6 8" id="KW-1133">Transmembrane helix</keyword>
<dbReference type="PANTHER" id="PTHR30472">
    <property type="entry name" value="FERRIC ENTEROBACTIN TRANSPORT SYSTEM PERMEASE PROTEIN"/>
    <property type="match status" value="1"/>
</dbReference>
<dbReference type="Pfam" id="PF01032">
    <property type="entry name" value="FecCD"/>
    <property type="match status" value="1"/>
</dbReference>
<dbReference type="InterPro" id="IPR000522">
    <property type="entry name" value="ABC_transptr_permease_BtuC"/>
</dbReference>
<dbReference type="Gene3D" id="1.10.3470.10">
    <property type="entry name" value="ABC transporter involved in vitamin B12 uptake, BtuC"/>
    <property type="match status" value="1"/>
</dbReference>
<protein>
    <submittedName>
        <fullName evidence="9">Iron ABC transporter permease</fullName>
    </submittedName>
</protein>
<evidence type="ECO:0000256" key="3">
    <source>
        <dbReference type="ARBA" id="ARBA00022448"/>
    </source>
</evidence>
<dbReference type="InterPro" id="IPR037294">
    <property type="entry name" value="ABC_BtuC-like"/>
</dbReference>
<comment type="subcellular location">
    <subcellularLocation>
        <location evidence="1">Cell membrane</location>
        <topology evidence="1">Multi-pass membrane protein</topology>
    </subcellularLocation>
</comment>
<dbReference type="Proteomes" id="UP001236507">
    <property type="component" value="Unassembled WGS sequence"/>
</dbReference>
<feature type="transmembrane region" description="Helical" evidence="8">
    <location>
        <begin position="309"/>
        <end position="328"/>
    </location>
</feature>
<dbReference type="EMBL" id="JASHIF010000018">
    <property type="protein sequence ID" value="MDI9861257.1"/>
    <property type="molecule type" value="Genomic_DNA"/>
</dbReference>
<keyword evidence="7 8" id="KW-0472">Membrane</keyword>
<evidence type="ECO:0000256" key="2">
    <source>
        <dbReference type="ARBA" id="ARBA00007935"/>
    </source>
</evidence>
<sequence length="361" mass="37727">MNNSAEMRFVETILTRKKSSFTKNGLILLGLTLVLITAGLWAAGLGAVSISFRDVCYILGQKLGLVSGAVNDQASVILTVIRLPRVLMGILIGAVLGMTGASIQGLFRNPLADPGLIGISSGASLFAVSMIVLELHWLSEWQMLGLFGMSIMSFMGACLTAFGVYQLSKVEGKASVSNMLLAGIAINALCGAITGLLTYLANDAQLRSIQFWGLGSLGGATWETLQVGAIGCFLPLVAIPRLGKSLNAFALGEGQAQHLGINAKRLKVQLILLTTLGVGISVALCGTIGFVGLVIPHITRMLVGSDHRIVLPASALMGAILLTLADLISRTIVAPAELPIGIVTAIVGTPSFIAILIKNRR</sequence>
<feature type="transmembrane region" description="Helical" evidence="8">
    <location>
        <begin position="26"/>
        <end position="52"/>
    </location>
</feature>